<comment type="cofactor">
    <cofactor evidence="1">
        <name>Mg(2+)</name>
        <dbReference type="ChEBI" id="CHEBI:18420"/>
    </cofactor>
</comment>
<dbReference type="PANTHER" id="PTHR43046:SF12">
    <property type="entry name" value="GDP-MANNOSE MANNOSYL HYDROLASE"/>
    <property type="match status" value="1"/>
</dbReference>
<sequence length="263" mass="28581">MTEGEFTVSLHALGDGIGELSWTGSPQPEALTRALSHAGDEAILAEELRRIEAQAPGQDRAARHALLRSGFRQEGVRRQAHVRDDGSFDDIVCYARLASDRTAGPDAFTAVMNSALPRKRLIAHVAIRDDQGRFLLCRTSFKADWELPGGIVEVNETPRAGAAREIVEELGVDWPVGRLLLADWMPPYLGWEDALELIFDGGTIADDDLARITPDGREIIEVDLVDLEAAGELVTPLSHRRLTTIAGLAPDAVVHSEDGRPVG</sequence>
<name>A0A9D1GXM2_9ACTN</name>
<dbReference type="InterPro" id="IPR015797">
    <property type="entry name" value="NUDIX_hydrolase-like_dom_sf"/>
</dbReference>
<gene>
    <name evidence="5" type="ORF">IAA98_02285</name>
</gene>
<reference evidence="5" key="1">
    <citation type="submission" date="2020-10" db="EMBL/GenBank/DDBJ databases">
        <authorList>
            <person name="Gilroy R."/>
        </authorList>
    </citation>
    <scope>NUCLEOTIDE SEQUENCE</scope>
    <source>
        <strain evidence="5">ChiGjej1B1-24693</strain>
    </source>
</reference>
<proteinExistence type="predicted"/>
<dbReference type="InterPro" id="IPR000086">
    <property type="entry name" value="NUDIX_hydrolase_dom"/>
</dbReference>
<dbReference type="Proteomes" id="UP000886842">
    <property type="component" value="Unassembled WGS sequence"/>
</dbReference>
<dbReference type="EMBL" id="DVLP01000067">
    <property type="protein sequence ID" value="HIT74395.1"/>
    <property type="molecule type" value="Genomic_DNA"/>
</dbReference>
<keyword evidence="3" id="KW-0460">Magnesium</keyword>
<evidence type="ECO:0000259" key="4">
    <source>
        <dbReference type="PROSITE" id="PS51462"/>
    </source>
</evidence>
<keyword evidence="2" id="KW-0378">Hydrolase</keyword>
<evidence type="ECO:0000313" key="6">
    <source>
        <dbReference type="Proteomes" id="UP000886842"/>
    </source>
</evidence>
<dbReference type="CDD" id="cd18876">
    <property type="entry name" value="NUDIX_Hydrolase"/>
    <property type="match status" value="1"/>
</dbReference>
<evidence type="ECO:0000256" key="1">
    <source>
        <dbReference type="ARBA" id="ARBA00001946"/>
    </source>
</evidence>
<evidence type="ECO:0000313" key="5">
    <source>
        <dbReference type="EMBL" id="HIT74395.1"/>
    </source>
</evidence>
<dbReference type="InterPro" id="IPR020084">
    <property type="entry name" value="NUDIX_hydrolase_CS"/>
</dbReference>
<protein>
    <submittedName>
        <fullName evidence="5">NUDIX domain-containing protein</fullName>
    </submittedName>
</protein>
<dbReference type="SUPFAM" id="SSF55729">
    <property type="entry name" value="Acyl-CoA N-acyltransferases (Nat)"/>
    <property type="match status" value="1"/>
</dbReference>
<reference evidence="5" key="2">
    <citation type="journal article" date="2021" name="PeerJ">
        <title>Extensive microbial diversity within the chicken gut microbiome revealed by metagenomics and culture.</title>
        <authorList>
            <person name="Gilroy R."/>
            <person name="Ravi A."/>
            <person name="Getino M."/>
            <person name="Pursley I."/>
            <person name="Horton D.L."/>
            <person name="Alikhan N.F."/>
            <person name="Baker D."/>
            <person name="Gharbi K."/>
            <person name="Hall N."/>
            <person name="Watson M."/>
            <person name="Adriaenssens E.M."/>
            <person name="Foster-Nyarko E."/>
            <person name="Jarju S."/>
            <person name="Secka A."/>
            <person name="Antonio M."/>
            <person name="Oren A."/>
            <person name="Chaudhuri R.R."/>
            <person name="La Ragione R."/>
            <person name="Hildebrand F."/>
            <person name="Pallen M.J."/>
        </authorList>
    </citation>
    <scope>NUCLEOTIDE SEQUENCE</scope>
    <source>
        <strain evidence="5">ChiGjej1B1-24693</strain>
    </source>
</reference>
<dbReference type="Pfam" id="PF00293">
    <property type="entry name" value="NUDIX"/>
    <property type="match status" value="1"/>
</dbReference>
<dbReference type="AlphaFoldDB" id="A0A9D1GXM2"/>
<feature type="domain" description="Nudix hydrolase" evidence="4">
    <location>
        <begin position="117"/>
        <end position="249"/>
    </location>
</feature>
<dbReference type="Gene3D" id="3.40.630.30">
    <property type="match status" value="1"/>
</dbReference>
<dbReference type="SUPFAM" id="SSF55811">
    <property type="entry name" value="Nudix"/>
    <property type="match status" value="1"/>
</dbReference>
<accession>A0A9D1GXM2</accession>
<organism evidence="5 6">
    <name type="scientific">Candidatus Avipropionibacterium avicola</name>
    <dbReference type="NCBI Taxonomy" id="2840701"/>
    <lineage>
        <taxon>Bacteria</taxon>
        <taxon>Bacillati</taxon>
        <taxon>Actinomycetota</taxon>
        <taxon>Actinomycetes</taxon>
        <taxon>Propionibacteriales</taxon>
        <taxon>Propionibacteriaceae</taxon>
        <taxon>Propionibacteriaceae incertae sedis</taxon>
        <taxon>Candidatus Avipropionibacterium</taxon>
    </lineage>
</organism>
<dbReference type="InterPro" id="IPR016181">
    <property type="entry name" value="Acyl_CoA_acyltransferase"/>
</dbReference>
<dbReference type="PROSITE" id="PS00893">
    <property type="entry name" value="NUDIX_BOX"/>
    <property type="match status" value="1"/>
</dbReference>
<dbReference type="PANTHER" id="PTHR43046">
    <property type="entry name" value="GDP-MANNOSE MANNOSYL HYDROLASE"/>
    <property type="match status" value="1"/>
</dbReference>
<comment type="caution">
    <text evidence="5">The sequence shown here is derived from an EMBL/GenBank/DDBJ whole genome shotgun (WGS) entry which is preliminary data.</text>
</comment>
<evidence type="ECO:0000256" key="2">
    <source>
        <dbReference type="ARBA" id="ARBA00022801"/>
    </source>
</evidence>
<dbReference type="PROSITE" id="PS51462">
    <property type="entry name" value="NUDIX"/>
    <property type="match status" value="1"/>
</dbReference>
<dbReference type="Gene3D" id="3.90.79.10">
    <property type="entry name" value="Nucleoside Triphosphate Pyrophosphohydrolase"/>
    <property type="match status" value="1"/>
</dbReference>
<dbReference type="GO" id="GO:0016787">
    <property type="term" value="F:hydrolase activity"/>
    <property type="evidence" value="ECO:0007669"/>
    <property type="project" value="UniProtKB-KW"/>
</dbReference>
<evidence type="ECO:0000256" key="3">
    <source>
        <dbReference type="ARBA" id="ARBA00022842"/>
    </source>
</evidence>